<dbReference type="EMBL" id="CP002683">
    <property type="protein sequence ID" value="AEH44029.1"/>
    <property type="molecule type" value="Genomic_DNA"/>
</dbReference>
<dbReference type="RefSeq" id="WP_013906776.1">
    <property type="nucleotide sequence ID" value="NC_015681.1"/>
</dbReference>
<dbReference type="PATRIC" id="fig|667014.3.peg.148"/>
<dbReference type="InterPro" id="IPR041881">
    <property type="entry name" value="PqqD_sf"/>
</dbReference>
<dbReference type="Pfam" id="PF05402">
    <property type="entry name" value="PqqD"/>
    <property type="match status" value="1"/>
</dbReference>
<proteinExistence type="predicted"/>
<evidence type="ECO:0008006" key="3">
    <source>
        <dbReference type="Google" id="ProtNLM"/>
    </source>
</evidence>
<keyword evidence="2" id="KW-1185">Reference proteome</keyword>
<dbReference type="InParanoid" id="F8A8Y2"/>
<reference evidence="2" key="1">
    <citation type="submission" date="2011-04" db="EMBL/GenBank/DDBJ databases">
        <title>The complete genome of Thermodesulfatator indicus DSM 15286.</title>
        <authorList>
            <person name="Lucas S."/>
            <person name="Copeland A."/>
            <person name="Lapidus A."/>
            <person name="Bruce D."/>
            <person name="Goodwin L."/>
            <person name="Pitluck S."/>
            <person name="Peters L."/>
            <person name="Kyrpides N."/>
            <person name="Mavromatis K."/>
            <person name="Pagani I."/>
            <person name="Ivanova N."/>
            <person name="Saunders L."/>
            <person name="Detter J.C."/>
            <person name="Tapia R."/>
            <person name="Han C."/>
            <person name="Land M."/>
            <person name="Hauser L."/>
            <person name="Markowitz V."/>
            <person name="Cheng J.-F."/>
            <person name="Hugenholtz P."/>
            <person name="Woyke T."/>
            <person name="Wu D."/>
            <person name="Spring S."/>
            <person name="Schroeder M."/>
            <person name="Brambilla E."/>
            <person name="Klenk H.-P."/>
            <person name="Eisen J.A."/>
        </authorList>
    </citation>
    <scope>NUCLEOTIDE SEQUENCE [LARGE SCALE GENOMIC DNA]</scope>
    <source>
        <strain evidence="2">DSM 15286 / JCM 11887 / CIR29812</strain>
    </source>
</reference>
<gene>
    <name evidence="1" type="ordered locus">Thein_0144</name>
</gene>
<dbReference type="PaxDb" id="667014-Thein_0144"/>
<dbReference type="Proteomes" id="UP000006793">
    <property type="component" value="Chromosome"/>
</dbReference>
<dbReference type="KEGG" id="tid:Thein_0144"/>
<accession>F8A8Y2</accession>
<reference evidence="1 2" key="2">
    <citation type="journal article" date="2012" name="Stand. Genomic Sci.">
        <title>Complete genome sequence of the thermophilic sulfate-reducing ocean bacterium Thermodesulfatator indicus type strain (CIR29812(T)).</title>
        <authorList>
            <person name="Anderson I."/>
            <person name="Saunders E."/>
            <person name="Lapidus A."/>
            <person name="Nolan M."/>
            <person name="Lucas S."/>
            <person name="Tice H."/>
            <person name="Del Rio T.G."/>
            <person name="Cheng J.F."/>
            <person name="Han C."/>
            <person name="Tapia R."/>
            <person name="Goodwin L.A."/>
            <person name="Pitluck S."/>
            <person name="Liolios K."/>
            <person name="Mavromatis K."/>
            <person name="Pagani I."/>
            <person name="Ivanova N."/>
            <person name="Mikhailova N."/>
            <person name="Pati A."/>
            <person name="Chen A."/>
            <person name="Palaniappan K."/>
            <person name="Land M."/>
            <person name="Hauser L."/>
            <person name="Jeffries C.D."/>
            <person name="Chang Y.J."/>
            <person name="Brambilla E.M."/>
            <person name="Rohde M."/>
            <person name="Spring S."/>
            <person name="Goker M."/>
            <person name="Detter J.C."/>
            <person name="Woyke T."/>
            <person name="Bristow J."/>
            <person name="Eisen J.A."/>
            <person name="Markowitz V."/>
            <person name="Hugenholtz P."/>
            <person name="Kyrpides N.C."/>
            <person name="Klenk H.P."/>
        </authorList>
    </citation>
    <scope>NUCLEOTIDE SEQUENCE [LARGE SCALE GENOMIC DNA]</scope>
    <source>
        <strain evidence="2">DSM 15286 / JCM 11887 / CIR29812</strain>
    </source>
</reference>
<dbReference type="HOGENOM" id="CLU_159325_3_2_0"/>
<evidence type="ECO:0000313" key="2">
    <source>
        <dbReference type="Proteomes" id="UP000006793"/>
    </source>
</evidence>
<organism evidence="1 2">
    <name type="scientific">Thermodesulfatator indicus (strain DSM 15286 / JCM 11887 / CIR29812)</name>
    <dbReference type="NCBI Taxonomy" id="667014"/>
    <lineage>
        <taxon>Bacteria</taxon>
        <taxon>Pseudomonadati</taxon>
        <taxon>Thermodesulfobacteriota</taxon>
        <taxon>Thermodesulfobacteria</taxon>
        <taxon>Thermodesulfobacteriales</taxon>
        <taxon>Thermodesulfatatoraceae</taxon>
        <taxon>Thermodesulfatator</taxon>
    </lineage>
</organism>
<sequence>MDKLKRLAINEEGFIFDPVTGNSFTTNRVGLWILQKLKEGKTPEEIINELPEHFEVDTETAERDVTDFLEQLRHYKLI</sequence>
<evidence type="ECO:0000313" key="1">
    <source>
        <dbReference type="EMBL" id="AEH44029.1"/>
    </source>
</evidence>
<dbReference type="OrthoDB" id="516080at2"/>
<dbReference type="AlphaFoldDB" id="F8A8Y2"/>
<dbReference type="STRING" id="667014.Thein_0144"/>
<dbReference type="eggNOG" id="ENOG50335D0">
    <property type="taxonomic scope" value="Bacteria"/>
</dbReference>
<protein>
    <recommendedName>
        <fullName evidence="3">PqqD family protein</fullName>
    </recommendedName>
</protein>
<dbReference type="Gene3D" id="1.10.10.1150">
    <property type="entry name" value="Coenzyme PQQ synthesis protein D (PqqD)"/>
    <property type="match status" value="1"/>
</dbReference>
<dbReference type="InterPro" id="IPR008792">
    <property type="entry name" value="PQQD"/>
</dbReference>
<name>F8A8Y2_THEID</name>